<evidence type="ECO:0000256" key="1">
    <source>
        <dbReference type="SAM" id="Phobius"/>
    </source>
</evidence>
<evidence type="ECO:0000313" key="2">
    <source>
        <dbReference type="EMBL" id="TCU53858.1"/>
    </source>
</evidence>
<feature type="transmembrane region" description="Helical" evidence="1">
    <location>
        <begin position="168"/>
        <end position="190"/>
    </location>
</feature>
<comment type="caution">
    <text evidence="2">The sequence shown here is derived from an EMBL/GenBank/DDBJ whole genome shotgun (WGS) entry which is preliminary data.</text>
</comment>
<protein>
    <submittedName>
        <fullName evidence="2">Uncharacterized protein DUF2812</fullName>
    </submittedName>
</protein>
<keyword evidence="1" id="KW-0472">Membrane</keyword>
<feature type="transmembrane region" description="Helical" evidence="1">
    <location>
        <begin position="111"/>
        <end position="128"/>
    </location>
</feature>
<dbReference type="Proteomes" id="UP000295773">
    <property type="component" value="Unassembled WGS sequence"/>
</dbReference>
<feature type="transmembrane region" description="Helical" evidence="1">
    <location>
        <begin position="140"/>
        <end position="156"/>
    </location>
</feature>
<evidence type="ECO:0000313" key="3">
    <source>
        <dbReference type="Proteomes" id="UP000295773"/>
    </source>
</evidence>
<sequence>MKQEEQKIRSVFVQRETLETWLRQMAIKGWIVKDFTYIFFDSFLFFRFVKTAPQYGKFCIYDVKYLGDEDIFTSLGWKLLLEHESTMIFYHEDIQGSLPLLDMRMYSLRRFLKSISNLVFLIAVIFALRMDNETMRQQVLFYSALLLFAFPRLYDVKSTQKGSNFTKLIKNIVLAAAAAVLTTLLIEAAIKAFAALV</sequence>
<proteinExistence type="predicted"/>
<keyword evidence="1" id="KW-1133">Transmembrane helix</keyword>
<dbReference type="AlphaFoldDB" id="A0A4R3SXU7"/>
<name>A0A4R3SXU7_9FIRM</name>
<accession>A0A4R3SXU7</accession>
<keyword evidence="1" id="KW-0812">Transmembrane</keyword>
<reference evidence="2 3" key="1">
    <citation type="submission" date="2019-03" db="EMBL/GenBank/DDBJ databases">
        <title>Genomic Encyclopedia of Type Strains, Phase IV (KMG-IV): sequencing the most valuable type-strain genomes for metagenomic binning, comparative biology and taxonomic classification.</title>
        <authorList>
            <person name="Goeker M."/>
        </authorList>
    </citation>
    <scope>NUCLEOTIDE SEQUENCE [LARGE SCALE GENOMIC DNA]</scope>
    <source>
        <strain evidence="2 3">DSM 29481</strain>
    </source>
</reference>
<organism evidence="2 3">
    <name type="scientific">Longicatena caecimuris</name>
    <dbReference type="NCBI Taxonomy" id="1796635"/>
    <lineage>
        <taxon>Bacteria</taxon>
        <taxon>Bacillati</taxon>
        <taxon>Bacillota</taxon>
        <taxon>Erysipelotrichia</taxon>
        <taxon>Erysipelotrichales</taxon>
        <taxon>Erysipelotrichaceae</taxon>
        <taxon>Longicatena</taxon>
    </lineage>
</organism>
<dbReference type="EMBL" id="SMBP01000025">
    <property type="protein sequence ID" value="TCU53858.1"/>
    <property type="molecule type" value="Genomic_DNA"/>
</dbReference>
<keyword evidence="3" id="KW-1185">Reference proteome</keyword>
<dbReference type="RefSeq" id="WP_132225608.1">
    <property type="nucleotide sequence ID" value="NZ_JADPGE010000016.1"/>
</dbReference>
<gene>
    <name evidence="2" type="ORF">EDD61_12523</name>
</gene>